<keyword evidence="3" id="KW-1185">Reference proteome</keyword>
<proteinExistence type="predicted"/>
<feature type="compositionally biased region" description="Basic and acidic residues" evidence="1">
    <location>
        <begin position="1"/>
        <end position="31"/>
    </location>
</feature>
<evidence type="ECO:0000256" key="1">
    <source>
        <dbReference type="SAM" id="MobiDB-lite"/>
    </source>
</evidence>
<feature type="region of interest" description="Disordered" evidence="1">
    <location>
        <begin position="1"/>
        <end position="69"/>
    </location>
</feature>
<evidence type="ECO:0000313" key="2">
    <source>
        <dbReference type="EMBL" id="GMN51923.1"/>
    </source>
</evidence>
<gene>
    <name evidence="2" type="ORF">TIFTF001_021074</name>
</gene>
<sequence length="97" mass="9901">MPVGCEREGARGKERGRGRGRERGGGEERGVGGDGGTTPDWARAAAVATGRRPDGDGESERGVEDFPLCGTSNTITVMVGKGDQPFSDFGGDGVGGF</sequence>
<dbReference type="AlphaFoldDB" id="A0AA88DAE2"/>
<feature type="compositionally biased region" description="Basic and acidic residues" evidence="1">
    <location>
        <begin position="51"/>
        <end position="64"/>
    </location>
</feature>
<accession>A0AA88DAE2</accession>
<dbReference type="EMBL" id="BTGU01000039">
    <property type="protein sequence ID" value="GMN51923.1"/>
    <property type="molecule type" value="Genomic_DNA"/>
</dbReference>
<evidence type="ECO:0000313" key="3">
    <source>
        <dbReference type="Proteomes" id="UP001187192"/>
    </source>
</evidence>
<reference evidence="2" key="1">
    <citation type="submission" date="2023-07" db="EMBL/GenBank/DDBJ databases">
        <title>draft genome sequence of fig (Ficus carica).</title>
        <authorList>
            <person name="Takahashi T."/>
            <person name="Nishimura K."/>
        </authorList>
    </citation>
    <scope>NUCLEOTIDE SEQUENCE</scope>
</reference>
<dbReference type="Proteomes" id="UP001187192">
    <property type="component" value="Unassembled WGS sequence"/>
</dbReference>
<organism evidence="2 3">
    <name type="scientific">Ficus carica</name>
    <name type="common">Common fig</name>
    <dbReference type="NCBI Taxonomy" id="3494"/>
    <lineage>
        <taxon>Eukaryota</taxon>
        <taxon>Viridiplantae</taxon>
        <taxon>Streptophyta</taxon>
        <taxon>Embryophyta</taxon>
        <taxon>Tracheophyta</taxon>
        <taxon>Spermatophyta</taxon>
        <taxon>Magnoliopsida</taxon>
        <taxon>eudicotyledons</taxon>
        <taxon>Gunneridae</taxon>
        <taxon>Pentapetalae</taxon>
        <taxon>rosids</taxon>
        <taxon>fabids</taxon>
        <taxon>Rosales</taxon>
        <taxon>Moraceae</taxon>
        <taxon>Ficeae</taxon>
        <taxon>Ficus</taxon>
    </lineage>
</organism>
<protein>
    <submittedName>
        <fullName evidence="2">Uncharacterized protein</fullName>
    </submittedName>
</protein>
<comment type="caution">
    <text evidence="2">The sequence shown here is derived from an EMBL/GenBank/DDBJ whole genome shotgun (WGS) entry which is preliminary data.</text>
</comment>
<name>A0AA88DAE2_FICCA</name>